<keyword evidence="1" id="KW-0732">Signal</keyword>
<organism evidence="4">
    <name type="scientific">Bradyrhizobium diazoefficiens</name>
    <dbReference type="NCBI Taxonomy" id="1355477"/>
    <lineage>
        <taxon>Bacteria</taxon>
        <taxon>Pseudomonadati</taxon>
        <taxon>Pseudomonadota</taxon>
        <taxon>Alphaproteobacteria</taxon>
        <taxon>Hyphomicrobiales</taxon>
        <taxon>Nitrobacteraceae</taxon>
        <taxon>Bradyrhizobium</taxon>
    </lineage>
</organism>
<dbReference type="CDD" id="cd01427">
    <property type="entry name" value="HAD_like"/>
    <property type="match status" value="1"/>
</dbReference>
<protein>
    <submittedName>
        <fullName evidence="4">Haloacid dehalogenase</fullName>
    </submittedName>
</protein>
<dbReference type="EMBL" id="AP023092">
    <property type="protein sequence ID" value="BCE32368.1"/>
    <property type="molecule type" value="Genomic_DNA"/>
</dbReference>
<evidence type="ECO:0000313" key="2">
    <source>
        <dbReference type="EMBL" id="BCE32368.1"/>
    </source>
</evidence>
<name>A0A810C4U6_9BRAD</name>
<feature type="signal peptide" evidence="1">
    <location>
        <begin position="1"/>
        <end position="24"/>
    </location>
</feature>
<evidence type="ECO:0000256" key="1">
    <source>
        <dbReference type="SAM" id="SignalP"/>
    </source>
</evidence>
<dbReference type="EMBL" id="AP023098">
    <property type="protein sequence ID" value="BCE82989.1"/>
    <property type="molecule type" value="Genomic_DNA"/>
</dbReference>
<reference evidence="2" key="1">
    <citation type="submission" date="2020-05" db="EMBL/GenBank/DDBJ databases">
        <title>Complete genome sequence of Bradyrhizobium diazoefficiens XF2 isolated from soybean nodule.</title>
        <authorList>
            <person name="Noda R."/>
            <person name="Kakizaki K."/>
            <person name="Minamisawa K."/>
        </authorList>
    </citation>
    <scope>NUCLEOTIDE SEQUENCE</scope>
    <source>
        <strain evidence="2">XF2</strain>
    </source>
</reference>
<dbReference type="RefSeq" id="WP_182872108.1">
    <property type="nucleotide sequence ID" value="NZ_AP022639.1"/>
</dbReference>
<dbReference type="InterPro" id="IPR036412">
    <property type="entry name" value="HAD-like_sf"/>
</dbReference>
<feature type="chain" id="PRO_5036220707" evidence="1">
    <location>
        <begin position="25"/>
        <end position="332"/>
    </location>
</feature>
<evidence type="ECO:0000313" key="3">
    <source>
        <dbReference type="EMBL" id="BCE41153.1"/>
    </source>
</evidence>
<dbReference type="AlphaFoldDB" id="A0A810C4U6"/>
<dbReference type="InterPro" id="IPR023214">
    <property type="entry name" value="HAD_sf"/>
</dbReference>
<dbReference type="SUPFAM" id="SSF56784">
    <property type="entry name" value="HAD-like"/>
    <property type="match status" value="1"/>
</dbReference>
<dbReference type="Gene3D" id="3.40.50.1000">
    <property type="entry name" value="HAD superfamily/HAD-like"/>
    <property type="match status" value="1"/>
</dbReference>
<proteinExistence type="predicted"/>
<dbReference type="EMBL" id="AP023093">
    <property type="protein sequence ID" value="BCE41153.1"/>
    <property type="molecule type" value="Genomic_DNA"/>
</dbReference>
<accession>A0A810C4U6</accession>
<dbReference type="Pfam" id="PF12710">
    <property type="entry name" value="HAD"/>
    <property type="match status" value="1"/>
</dbReference>
<sequence length="332" mass="36901">MNFTRRFTLAALLAVLLPVSATVAQVDPLPSWNSGSARQAIVDFVGRVTREGNPDFVPVPERIAVFDNDGTLWCEQPEYFQAAFALDSVKAMAPKHPEWKQQEPFKSFLAGDRTALAEQGEQALLTLVTAAHSGIPTDEFSKSVADWFSTARHPRFNRPYNELVYQPMVELLAYLRVSGFKTFIVSGGGVEFMRVWAEKAYGIPPEQVVGSSGVTQYQLDAAGKPSLLKTANVQFIDDGPGKPSGINMMIGRRPILAFGNSDGDHQMLQWTMAGSGARFAGIVHHTDEVREYAYDRQSKVGKLDKAWDEARAKGWTIVDMKQDWKTIFREKP</sequence>
<reference evidence="4" key="3">
    <citation type="submission" date="2020-05" db="EMBL/GenBank/DDBJ databases">
        <title>Complete genome sequence of Bradyrhizobium diazoefficiens XF9 isolated from soybean nodule.</title>
        <authorList>
            <person name="Noda R."/>
            <person name="Kakizaki K."/>
            <person name="Minamisawa K."/>
        </authorList>
    </citation>
    <scope>NUCLEOTIDE SEQUENCE</scope>
    <source>
        <strain evidence="4">XF9</strain>
    </source>
</reference>
<evidence type="ECO:0000313" key="4">
    <source>
        <dbReference type="EMBL" id="BCE82989.1"/>
    </source>
</evidence>
<reference evidence="3" key="2">
    <citation type="submission" date="2020-05" db="EMBL/GenBank/DDBJ databases">
        <title>Complete genome sequence of Bradyrhizobium diazoefficiens XF3 isolated from soybean nodule.</title>
        <authorList>
            <person name="Noda R."/>
            <person name="Kakizaki K."/>
            <person name="Minamisawa K."/>
        </authorList>
    </citation>
    <scope>NUCLEOTIDE SEQUENCE</scope>
    <source>
        <strain evidence="3">XF3</strain>
    </source>
</reference>
<gene>
    <name evidence="2" type="ORF">XF2B_61370</name>
    <name evidence="3" type="ORF">XF3B_61840</name>
    <name evidence="4" type="ORF">XF9B_44100</name>
</gene>